<protein>
    <submittedName>
        <fullName evidence="2">Uncharacterized protein</fullName>
    </submittedName>
</protein>
<dbReference type="InParanoid" id="A0A067N5M2"/>
<feature type="region of interest" description="Disordered" evidence="1">
    <location>
        <begin position="768"/>
        <end position="791"/>
    </location>
</feature>
<feature type="region of interest" description="Disordered" evidence="1">
    <location>
        <begin position="846"/>
        <end position="865"/>
    </location>
</feature>
<reference evidence="3" key="1">
    <citation type="journal article" date="2014" name="Proc. Natl. Acad. Sci. U.S.A.">
        <title>Extensive sampling of basidiomycete genomes demonstrates inadequacy of the white-rot/brown-rot paradigm for wood decay fungi.</title>
        <authorList>
            <person name="Riley R."/>
            <person name="Salamov A.A."/>
            <person name="Brown D.W."/>
            <person name="Nagy L.G."/>
            <person name="Floudas D."/>
            <person name="Held B.W."/>
            <person name="Levasseur A."/>
            <person name="Lombard V."/>
            <person name="Morin E."/>
            <person name="Otillar R."/>
            <person name="Lindquist E.A."/>
            <person name="Sun H."/>
            <person name="LaButti K.M."/>
            <person name="Schmutz J."/>
            <person name="Jabbour D."/>
            <person name="Luo H."/>
            <person name="Baker S.E."/>
            <person name="Pisabarro A.G."/>
            <person name="Walton J.D."/>
            <person name="Blanchette R.A."/>
            <person name="Henrissat B."/>
            <person name="Martin F."/>
            <person name="Cullen D."/>
            <person name="Hibbett D.S."/>
            <person name="Grigoriev I.V."/>
        </authorList>
    </citation>
    <scope>NUCLEOTIDE SEQUENCE [LARGE SCALE GENOMIC DNA]</scope>
    <source>
        <strain evidence="3">FD-172 SS1</strain>
    </source>
</reference>
<proteinExistence type="predicted"/>
<evidence type="ECO:0000256" key="1">
    <source>
        <dbReference type="SAM" id="MobiDB-lite"/>
    </source>
</evidence>
<name>A0A067N5M2_BOTB1</name>
<evidence type="ECO:0000313" key="3">
    <source>
        <dbReference type="Proteomes" id="UP000027195"/>
    </source>
</evidence>
<organism evidence="2 3">
    <name type="scientific">Botryobasidium botryosum (strain FD-172 SS1)</name>
    <dbReference type="NCBI Taxonomy" id="930990"/>
    <lineage>
        <taxon>Eukaryota</taxon>
        <taxon>Fungi</taxon>
        <taxon>Dikarya</taxon>
        <taxon>Basidiomycota</taxon>
        <taxon>Agaricomycotina</taxon>
        <taxon>Agaricomycetes</taxon>
        <taxon>Cantharellales</taxon>
        <taxon>Botryobasidiaceae</taxon>
        <taxon>Botryobasidium</taxon>
    </lineage>
</organism>
<feature type="region of interest" description="Disordered" evidence="1">
    <location>
        <begin position="735"/>
        <end position="755"/>
    </location>
</feature>
<keyword evidence="3" id="KW-1185">Reference proteome</keyword>
<evidence type="ECO:0000313" key="2">
    <source>
        <dbReference type="EMBL" id="KDQ19081.1"/>
    </source>
</evidence>
<dbReference type="HOGENOM" id="CLU_331198_0_0_1"/>
<sequence length="865" mass="94899">MLRKPCFPNTLLAHSRRVLARPSSSPARAPLPIPVRVAPIHDHPQPARQPVARPRHARVRHHLYASLCSEAERLHPRWRVSHIVGTQYRALVFKHVFAQLAQPDAPRESLFRAYIKDIVPSSAVCIGMAEPTARALFALLSPHVGISFDDRWSMVAQLVALMRDRNCQLSLPLLAKLYTETVKTRYASALVLLQRETLRSILHFLPHDTTPSDTPTGYVTPLRRAASTLYTHLIEMAHSRHQHARVIYMYHHLQPLGLPDPPSWHIIHSLFQDFQTRPITPSAIVSLIESVRFVLESIPPPLSPRYLNLLVRGFGSTLYAATKHRISVPPEIVPAMTATRKSGGADPILELAWADVLLSLREYIGTWNNPYEGVAGVGSMSELWSYQHVIGRLRHEHWGTDKMGAFYDPLSSSSSPAAAYPSTSAPTTGGIATPPSSFDKFRRPALTTSLNAHRLQILIRASLLDSSYSSALAYLAAQRAVTVAFIRQAPSVCAAFPNRAEKVLAMTEDLKKRLEGSFVRIASHAMKNKEIQLMNDVFEVASPRPISNARTASTLSSLLESEDPRHYPCARKSAALDTLRAVTPPHSGRPLPLPPAHVPAPTSALAAQSMPSLMFYPRVWKRVIHAMKAWSAPWSGPDGIERLLTILLRTLDTLPPPPKPGVGARPALHDQGRPMHAVAGAGAGTTSGPASALKELSAHTFRRTYVLKYFATSAINEAQAIIIGSGEGAGADALQKAEGSAGPTPVSTAGGEGQRAKVKVKVKAMTNVYAPGPGSDGQGQQSISEPERGEEWQAPLRMLMRTLDAVRARLPPGFWGRFCTEMEEERRQRRIPLRKAPEIRRFLEEWGCGGPGRSGAIEEGEQGSN</sequence>
<dbReference type="OrthoDB" id="3149451at2759"/>
<gene>
    <name evidence="2" type="ORF">BOTBODRAFT_28574</name>
</gene>
<accession>A0A067N5M2</accession>
<dbReference type="AlphaFoldDB" id="A0A067N5M2"/>
<dbReference type="EMBL" id="KL198020">
    <property type="protein sequence ID" value="KDQ19081.1"/>
    <property type="molecule type" value="Genomic_DNA"/>
</dbReference>
<dbReference type="Proteomes" id="UP000027195">
    <property type="component" value="Unassembled WGS sequence"/>
</dbReference>